<proteinExistence type="predicted"/>
<comment type="caution">
    <text evidence="1">The sequence shown here is derived from an EMBL/GenBank/DDBJ whole genome shotgun (WGS) entry which is preliminary data.</text>
</comment>
<dbReference type="Proteomes" id="UP000265520">
    <property type="component" value="Unassembled WGS sequence"/>
</dbReference>
<name>A0A392T3X1_9FABA</name>
<dbReference type="EMBL" id="LXQA010502026">
    <property type="protein sequence ID" value="MCI55811.1"/>
    <property type="molecule type" value="Genomic_DNA"/>
</dbReference>
<sequence>EFWGDLVLKPPLCSQEQGKLAQRAYQRAMSLSLVEARNFQVPARVSLAQRAWQNIIFCFGILMALRASMGL</sequence>
<reference evidence="1 2" key="1">
    <citation type="journal article" date="2018" name="Front. Plant Sci.">
        <title>Red Clover (Trifolium pratense) and Zigzag Clover (T. medium) - A Picture of Genomic Similarities and Differences.</title>
        <authorList>
            <person name="Dluhosova J."/>
            <person name="Istvanek J."/>
            <person name="Nedelnik J."/>
            <person name="Repkova J."/>
        </authorList>
    </citation>
    <scope>NUCLEOTIDE SEQUENCE [LARGE SCALE GENOMIC DNA]</scope>
    <source>
        <strain evidence="2">cv. 10/8</strain>
        <tissue evidence="1">Leaf</tissue>
    </source>
</reference>
<accession>A0A392T3X1</accession>
<evidence type="ECO:0000313" key="1">
    <source>
        <dbReference type="EMBL" id="MCI55811.1"/>
    </source>
</evidence>
<dbReference type="AlphaFoldDB" id="A0A392T3X1"/>
<keyword evidence="2" id="KW-1185">Reference proteome</keyword>
<evidence type="ECO:0000313" key="2">
    <source>
        <dbReference type="Proteomes" id="UP000265520"/>
    </source>
</evidence>
<organism evidence="1 2">
    <name type="scientific">Trifolium medium</name>
    <dbReference type="NCBI Taxonomy" id="97028"/>
    <lineage>
        <taxon>Eukaryota</taxon>
        <taxon>Viridiplantae</taxon>
        <taxon>Streptophyta</taxon>
        <taxon>Embryophyta</taxon>
        <taxon>Tracheophyta</taxon>
        <taxon>Spermatophyta</taxon>
        <taxon>Magnoliopsida</taxon>
        <taxon>eudicotyledons</taxon>
        <taxon>Gunneridae</taxon>
        <taxon>Pentapetalae</taxon>
        <taxon>rosids</taxon>
        <taxon>fabids</taxon>
        <taxon>Fabales</taxon>
        <taxon>Fabaceae</taxon>
        <taxon>Papilionoideae</taxon>
        <taxon>50 kb inversion clade</taxon>
        <taxon>NPAAA clade</taxon>
        <taxon>Hologalegina</taxon>
        <taxon>IRL clade</taxon>
        <taxon>Trifolieae</taxon>
        <taxon>Trifolium</taxon>
    </lineage>
</organism>
<feature type="non-terminal residue" evidence="1">
    <location>
        <position position="1"/>
    </location>
</feature>
<protein>
    <submittedName>
        <fullName evidence="1">Uncharacterized protein</fullName>
    </submittedName>
</protein>